<dbReference type="Gene3D" id="3.40.630.10">
    <property type="entry name" value="Zn peptidases"/>
    <property type="match status" value="1"/>
</dbReference>
<feature type="domain" description="Peptidase M14" evidence="14">
    <location>
        <begin position="43"/>
        <end position="336"/>
    </location>
</feature>
<feature type="active site" description="Proton donor/acceptor" evidence="12">
    <location>
        <position position="302"/>
    </location>
</feature>
<dbReference type="AlphaFoldDB" id="A0A918YQU9"/>
<comment type="similarity">
    <text evidence="3 12">Belongs to the peptidase M14 family.</text>
</comment>
<organism evidence="15 16">
    <name type="scientific">Streptomyces alanosinicus</name>
    <dbReference type="NCBI Taxonomy" id="68171"/>
    <lineage>
        <taxon>Bacteria</taxon>
        <taxon>Bacillati</taxon>
        <taxon>Actinomycetota</taxon>
        <taxon>Actinomycetes</taxon>
        <taxon>Kitasatosporales</taxon>
        <taxon>Streptomycetaceae</taxon>
        <taxon>Streptomyces</taxon>
    </lineage>
</organism>
<evidence type="ECO:0000313" key="16">
    <source>
        <dbReference type="Proteomes" id="UP000655443"/>
    </source>
</evidence>
<dbReference type="PROSITE" id="PS52035">
    <property type="entry name" value="PEPTIDASE_M14"/>
    <property type="match status" value="1"/>
</dbReference>
<evidence type="ECO:0000256" key="3">
    <source>
        <dbReference type="ARBA" id="ARBA00005988"/>
    </source>
</evidence>
<evidence type="ECO:0000256" key="9">
    <source>
        <dbReference type="ARBA" id="ARBA00022833"/>
    </source>
</evidence>
<feature type="chain" id="PRO_5036972998" description="Peptidase M14 domain-containing protein" evidence="13">
    <location>
        <begin position="29"/>
        <end position="346"/>
    </location>
</feature>
<dbReference type="PANTHER" id="PTHR11705">
    <property type="entry name" value="PROTEASE FAMILY M14 CARBOXYPEPTIDASE A,B"/>
    <property type="match status" value="1"/>
</dbReference>
<evidence type="ECO:0000256" key="7">
    <source>
        <dbReference type="ARBA" id="ARBA00022723"/>
    </source>
</evidence>
<keyword evidence="6" id="KW-0645">Protease</keyword>
<evidence type="ECO:0000256" key="12">
    <source>
        <dbReference type="PROSITE-ProRule" id="PRU01379"/>
    </source>
</evidence>
<keyword evidence="9" id="KW-0862">Zinc</keyword>
<comment type="caution">
    <text evidence="15">The sequence shown here is derived from an EMBL/GenBank/DDBJ whole genome shotgun (WGS) entry which is preliminary data.</text>
</comment>
<proteinExistence type="inferred from homology"/>
<keyword evidence="5" id="KW-0121">Carboxypeptidase</keyword>
<dbReference type="PANTHER" id="PTHR11705:SF91">
    <property type="entry name" value="FI01817P-RELATED"/>
    <property type="match status" value="1"/>
</dbReference>
<keyword evidence="10" id="KW-0482">Metalloprotease</keyword>
<name>A0A918YQU9_9ACTN</name>
<evidence type="ECO:0000256" key="4">
    <source>
        <dbReference type="ARBA" id="ARBA00022525"/>
    </source>
</evidence>
<dbReference type="FunFam" id="3.40.630.10:FF:000040">
    <property type="entry name" value="zinc carboxypeptidase"/>
    <property type="match status" value="1"/>
</dbReference>
<reference evidence="15" key="2">
    <citation type="submission" date="2020-09" db="EMBL/GenBank/DDBJ databases">
        <authorList>
            <person name="Sun Q."/>
            <person name="Ohkuma M."/>
        </authorList>
    </citation>
    <scope>NUCLEOTIDE SEQUENCE</scope>
    <source>
        <strain evidence="15">JCM 4714</strain>
    </source>
</reference>
<evidence type="ECO:0000256" key="8">
    <source>
        <dbReference type="ARBA" id="ARBA00022801"/>
    </source>
</evidence>
<evidence type="ECO:0000256" key="13">
    <source>
        <dbReference type="SAM" id="SignalP"/>
    </source>
</evidence>
<dbReference type="SUPFAM" id="SSF53187">
    <property type="entry name" value="Zn-dependent exopeptidases"/>
    <property type="match status" value="1"/>
</dbReference>
<dbReference type="GO" id="GO:0008270">
    <property type="term" value="F:zinc ion binding"/>
    <property type="evidence" value="ECO:0007669"/>
    <property type="project" value="InterPro"/>
</dbReference>
<keyword evidence="8" id="KW-0378">Hydrolase</keyword>
<evidence type="ECO:0000256" key="6">
    <source>
        <dbReference type="ARBA" id="ARBA00022670"/>
    </source>
</evidence>
<evidence type="ECO:0000256" key="5">
    <source>
        <dbReference type="ARBA" id="ARBA00022645"/>
    </source>
</evidence>
<sequence length="346" mass="37754">MKTSKRMRALAGLTVALTAVTAMAPAPAASGKGASGLRMTWSSYHSLADIDAFLEQTAAAHPTTARESVVSTSAEGRPIKAITLGDAPGREQEIVLVCGQHAREWIAPAACTYLVNELVVNRARYPQLKDLTVTVVPVANPDGYEYSRTFDRRWRKNRRSGSSTRCQGVDLNRNWGYKWGGEGTSPDPCTENYRGPHAFSEPETRGLRDYFLSRTRKPAAVVDIHSYGQYILVPYGYDRQGHMYSDYQDLLSVGRQMSQAIYQYKGKTFRAGNAANVIYPAAGSLIDWAKGTLGSKYDFGLELRDDGRYGFNLPAGQIIDASTELAVAVRTLGTAVSGLPTAHSAD</sequence>
<keyword evidence="7" id="KW-0479">Metal-binding</keyword>
<evidence type="ECO:0000256" key="2">
    <source>
        <dbReference type="ARBA" id="ARBA00004613"/>
    </source>
</evidence>
<protein>
    <recommendedName>
        <fullName evidence="14">Peptidase M14 domain-containing protein</fullName>
    </recommendedName>
</protein>
<dbReference type="Pfam" id="PF00246">
    <property type="entry name" value="Peptidase_M14"/>
    <property type="match status" value="1"/>
</dbReference>
<keyword evidence="13" id="KW-0732">Signal</keyword>
<keyword evidence="4" id="KW-0964">Secreted</keyword>
<evidence type="ECO:0000313" key="15">
    <source>
        <dbReference type="EMBL" id="GHE12613.1"/>
    </source>
</evidence>
<dbReference type="GO" id="GO:0004181">
    <property type="term" value="F:metallocarboxypeptidase activity"/>
    <property type="evidence" value="ECO:0007669"/>
    <property type="project" value="InterPro"/>
</dbReference>
<dbReference type="GO" id="GO:0006508">
    <property type="term" value="P:proteolysis"/>
    <property type="evidence" value="ECO:0007669"/>
    <property type="project" value="UniProtKB-KW"/>
</dbReference>
<dbReference type="Proteomes" id="UP000655443">
    <property type="component" value="Unassembled WGS sequence"/>
</dbReference>
<dbReference type="PRINTS" id="PR00765">
    <property type="entry name" value="CRBOXYPTASEA"/>
</dbReference>
<reference evidence="15" key="1">
    <citation type="journal article" date="2014" name="Int. J. Syst. Evol. Microbiol.">
        <title>Complete genome sequence of Corynebacterium casei LMG S-19264T (=DSM 44701T), isolated from a smear-ripened cheese.</title>
        <authorList>
            <consortium name="US DOE Joint Genome Institute (JGI-PGF)"/>
            <person name="Walter F."/>
            <person name="Albersmeier A."/>
            <person name="Kalinowski J."/>
            <person name="Ruckert C."/>
        </authorList>
    </citation>
    <scope>NUCLEOTIDE SEQUENCE</scope>
    <source>
        <strain evidence="15">JCM 4714</strain>
    </source>
</reference>
<feature type="signal peptide" evidence="13">
    <location>
        <begin position="1"/>
        <end position="28"/>
    </location>
</feature>
<gene>
    <name evidence="15" type="ORF">GCM10010339_76520</name>
</gene>
<keyword evidence="11" id="KW-1015">Disulfide bond</keyword>
<keyword evidence="16" id="KW-1185">Reference proteome</keyword>
<comment type="cofactor">
    <cofactor evidence="1">
        <name>Zn(2+)</name>
        <dbReference type="ChEBI" id="CHEBI:29105"/>
    </cofactor>
</comment>
<evidence type="ECO:0000259" key="14">
    <source>
        <dbReference type="PROSITE" id="PS52035"/>
    </source>
</evidence>
<evidence type="ECO:0000256" key="11">
    <source>
        <dbReference type="ARBA" id="ARBA00023157"/>
    </source>
</evidence>
<comment type="subcellular location">
    <subcellularLocation>
        <location evidence="2">Secreted</location>
    </subcellularLocation>
</comment>
<accession>A0A918YQU9</accession>
<dbReference type="CDD" id="cd03860">
    <property type="entry name" value="M14_CP_A-B_like"/>
    <property type="match status" value="1"/>
</dbReference>
<dbReference type="InterPro" id="IPR000834">
    <property type="entry name" value="Peptidase_M14"/>
</dbReference>
<dbReference type="EMBL" id="BMVG01000034">
    <property type="protein sequence ID" value="GHE12613.1"/>
    <property type="molecule type" value="Genomic_DNA"/>
</dbReference>
<dbReference type="SMART" id="SM00631">
    <property type="entry name" value="Zn_pept"/>
    <property type="match status" value="1"/>
</dbReference>
<evidence type="ECO:0000256" key="10">
    <source>
        <dbReference type="ARBA" id="ARBA00023049"/>
    </source>
</evidence>
<dbReference type="GO" id="GO:0005615">
    <property type="term" value="C:extracellular space"/>
    <property type="evidence" value="ECO:0007669"/>
    <property type="project" value="TreeGrafter"/>
</dbReference>
<evidence type="ECO:0000256" key="1">
    <source>
        <dbReference type="ARBA" id="ARBA00001947"/>
    </source>
</evidence>